<dbReference type="OrthoDB" id="47801at2759"/>
<reference evidence="2" key="1">
    <citation type="submission" date="2021-02" db="EMBL/GenBank/DDBJ databases">
        <title>First Annotated Genome of the Yellow-green Alga Tribonema minus.</title>
        <authorList>
            <person name="Mahan K.M."/>
        </authorList>
    </citation>
    <scope>NUCLEOTIDE SEQUENCE</scope>
    <source>
        <strain evidence="2">UTEX B ZZ1240</strain>
    </source>
</reference>
<comment type="caution">
    <text evidence="2">The sequence shown here is derived from an EMBL/GenBank/DDBJ whole genome shotgun (WGS) entry which is preliminary data.</text>
</comment>
<organism evidence="2 3">
    <name type="scientific">Tribonema minus</name>
    <dbReference type="NCBI Taxonomy" id="303371"/>
    <lineage>
        <taxon>Eukaryota</taxon>
        <taxon>Sar</taxon>
        <taxon>Stramenopiles</taxon>
        <taxon>Ochrophyta</taxon>
        <taxon>PX clade</taxon>
        <taxon>Xanthophyceae</taxon>
        <taxon>Tribonematales</taxon>
        <taxon>Tribonemataceae</taxon>
        <taxon>Tribonema</taxon>
    </lineage>
</organism>
<feature type="compositionally biased region" description="Basic residues" evidence="1">
    <location>
        <begin position="403"/>
        <end position="412"/>
    </location>
</feature>
<dbReference type="AlphaFoldDB" id="A0A835ZA19"/>
<dbReference type="EMBL" id="JAFCMP010000069">
    <property type="protein sequence ID" value="KAG5188407.1"/>
    <property type="molecule type" value="Genomic_DNA"/>
</dbReference>
<accession>A0A835ZA19</accession>
<name>A0A835ZA19_9STRA</name>
<feature type="region of interest" description="Disordered" evidence="1">
    <location>
        <begin position="402"/>
        <end position="439"/>
    </location>
</feature>
<dbReference type="Proteomes" id="UP000664859">
    <property type="component" value="Unassembled WGS sequence"/>
</dbReference>
<gene>
    <name evidence="2" type="ORF">JKP88DRAFT_253441</name>
</gene>
<feature type="region of interest" description="Disordered" evidence="1">
    <location>
        <begin position="319"/>
        <end position="341"/>
    </location>
</feature>
<evidence type="ECO:0000313" key="2">
    <source>
        <dbReference type="EMBL" id="KAG5188407.1"/>
    </source>
</evidence>
<keyword evidence="3" id="KW-1185">Reference proteome</keyword>
<evidence type="ECO:0000313" key="3">
    <source>
        <dbReference type="Proteomes" id="UP000664859"/>
    </source>
</evidence>
<feature type="compositionally biased region" description="Basic residues" evidence="1">
    <location>
        <begin position="330"/>
        <end position="341"/>
    </location>
</feature>
<protein>
    <submittedName>
        <fullName evidence="2">Uncharacterized protein</fullName>
    </submittedName>
</protein>
<proteinExistence type="predicted"/>
<evidence type="ECO:0000256" key="1">
    <source>
        <dbReference type="SAM" id="MobiDB-lite"/>
    </source>
</evidence>
<feature type="compositionally biased region" description="Pro residues" evidence="1">
    <location>
        <begin position="319"/>
        <end position="329"/>
    </location>
</feature>
<sequence length="562" mass="62536">MTACRKRADSWGDHRAGSGSAALSMDADLHRQFAGPRFISSHLLSVVCRLHACYLAVHCCSQMTVKEAIANDWATVKTYFKKQICCIYKRASEVHSARDVAALAAQPFPIVKTIAGYKKSYISHDAGAGGIWYKRDMGTSKGDADSESYNQTIHAATLRFAILEPLRRRLVDRDNDGVLMEIMTAHLRLKHNQAASDPQSLAATRAASGALPPLRLRECAAPPLAGRATTVVALRIVDDEAQVALDAARPAAAAAAAAAVAAVAGASAQLELCVLPLQCLSPLMRRCCRPSLCALRWACCACGACNSARLLRQLPPPAVRLPMEAMPPPRQRRQRCRRQQRQQRSILRQHWRCRWCRRWRSELRAPRARARRSHPAAARTRHQRVPERRWRCRCALCQGSKAGRCRRGGQHRSSKDAPPGSDSNMRCSRRGRAPRTRGIAARAAAAALLPLQHAAGRRRRMAASRCHRRSGRRGRRRRWCCCQSGRRSASRHAACAQREQRMLLGRRPPLRSSAAAAHLLSTARDRPHRPCCQQQQLQQHGSARQARRLRARLPSMVAWHAH</sequence>